<dbReference type="EMBL" id="CP042906">
    <property type="protein sequence ID" value="QEX18004.1"/>
    <property type="molecule type" value="Genomic_DNA"/>
</dbReference>
<keyword evidence="3" id="KW-1185">Reference proteome</keyword>
<dbReference type="RefSeq" id="WP_151178208.1">
    <property type="nucleotide sequence ID" value="NZ_CP042906.1"/>
</dbReference>
<proteinExistence type="predicted"/>
<dbReference type="OrthoDB" id="8479992at2"/>
<reference evidence="2 3" key="1">
    <citation type="submission" date="2019-08" db="EMBL/GenBank/DDBJ databases">
        <title>Hyperibacter terrae gen. nov., sp. nov. and Hyperibacter viscosus sp. nov., two new members in the family Rhodospirillaceae isolated from the rhizosphere of Hypericum perforatum.</title>
        <authorList>
            <person name="Noviana Z."/>
        </authorList>
    </citation>
    <scope>NUCLEOTIDE SEQUENCE [LARGE SCALE GENOMIC DNA]</scope>
    <source>
        <strain evidence="2 3">R5913</strain>
    </source>
</reference>
<dbReference type="KEGG" id="htq:FRZ44_33080"/>
<accession>A0A5J6MKV7</accession>
<sequence>MFRLTRRATLALAAFSLIATSLSATDGKADPADGKAEGTLTVNGKTVKVAYAYARQVPGFFDANTKDTQVIVSDVPLEGEALTDEFVRIGLAKEGKLHAFEITIDATGTPVSTAWRHDGFDGPMPSGLSSADVFTKKVLDDKTVEGSYKSAAEEEFFGNTYEFDVTFRAAIAH</sequence>
<feature type="chain" id="PRO_5023899523" evidence="1">
    <location>
        <begin position="25"/>
        <end position="173"/>
    </location>
</feature>
<gene>
    <name evidence="2" type="ORF">FRZ44_33080</name>
</gene>
<protein>
    <submittedName>
        <fullName evidence="2">Uncharacterized protein</fullName>
    </submittedName>
</protein>
<feature type="signal peptide" evidence="1">
    <location>
        <begin position="1"/>
        <end position="24"/>
    </location>
</feature>
<evidence type="ECO:0000256" key="1">
    <source>
        <dbReference type="SAM" id="SignalP"/>
    </source>
</evidence>
<dbReference type="Proteomes" id="UP000326202">
    <property type="component" value="Chromosome"/>
</dbReference>
<dbReference type="AlphaFoldDB" id="A0A5J6MKV7"/>
<evidence type="ECO:0000313" key="3">
    <source>
        <dbReference type="Proteomes" id="UP000326202"/>
    </source>
</evidence>
<evidence type="ECO:0000313" key="2">
    <source>
        <dbReference type="EMBL" id="QEX18004.1"/>
    </source>
</evidence>
<name>A0A5J6MKV7_9PROT</name>
<organism evidence="2 3">
    <name type="scientific">Hypericibacter terrae</name>
    <dbReference type="NCBI Taxonomy" id="2602015"/>
    <lineage>
        <taxon>Bacteria</taxon>
        <taxon>Pseudomonadati</taxon>
        <taxon>Pseudomonadota</taxon>
        <taxon>Alphaproteobacteria</taxon>
        <taxon>Rhodospirillales</taxon>
        <taxon>Dongiaceae</taxon>
        <taxon>Hypericibacter</taxon>
    </lineage>
</organism>
<keyword evidence="1" id="KW-0732">Signal</keyword>